<reference evidence="1" key="1">
    <citation type="journal article" date="2021" name="Proc. Natl. Acad. Sci. U.S.A.">
        <title>A Catalog of Tens of Thousands of Viruses from Human Metagenomes Reveals Hidden Associations with Chronic Diseases.</title>
        <authorList>
            <person name="Tisza M.J."/>
            <person name="Buck C.B."/>
        </authorList>
    </citation>
    <scope>NUCLEOTIDE SEQUENCE</scope>
    <source>
        <strain evidence="1">Ct1is2</strain>
    </source>
</reference>
<accession>A0A8S5NN88</accession>
<proteinExistence type="predicted"/>
<dbReference type="InterPro" id="IPR019612">
    <property type="entry name" value="Minor_capsid_put"/>
</dbReference>
<evidence type="ECO:0000313" key="1">
    <source>
        <dbReference type="EMBL" id="DAD95823.1"/>
    </source>
</evidence>
<sequence length="114" mass="13111">MSFKPIPKHLLIHEVIYQAPKPDDDGSMGSGELPKPQKIEHVRFTPKRKRIVKMDNTEVLTNGVLYIDAVNSKPFVNPSEDGTITFQNRKLKIVECYEVFTDQLNPHHIEVMLQ</sequence>
<name>A0A8S5NN88_9CAUD</name>
<protein>
    <submittedName>
        <fullName evidence="1">Minor capsid protein</fullName>
    </submittedName>
</protein>
<dbReference type="Pfam" id="PF10665">
    <property type="entry name" value="Minor_capsid_1"/>
    <property type="match status" value="1"/>
</dbReference>
<dbReference type="EMBL" id="BK015204">
    <property type="protein sequence ID" value="DAD95823.1"/>
    <property type="molecule type" value="Genomic_DNA"/>
</dbReference>
<organism evidence="1">
    <name type="scientific">Siphoviridae sp. ct1is2</name>
    <dbReference type="NCBI Taxonomy" id="2826273"/>
    <lineage>
        <taxon>Viruses</taxon>
        <taxon>Duplodnaviria</taxon>
        <taxon>Heunggongvirae</taxon>
        <taxon>Uroviricota</taxon>
        <taxon>Caudoviricetes</taxon>
    </lineage>
</organism>